<gene>
    <name evidence="2" type="ORF">CHYS00102_LOCUS21667</name>
</gene>
<feature type="signal peptide" evidence="1">
    <location>
        <begin position="1"/>
        <end position="20"/>
    </location>
</feature>
<organism evidence="2">
    <name type="scientific">Corethron hystrix</name>
    <dbReference type="NCBI Taxonomy" id="216773"/>
    <lineage>
        <taxon>Eukaryota</taxon>
        <taxon>Sar</taxon>
        <taxon>Stramenopiles</taxon>
        <taxon>Ochrophyta</taxon>
        <taxon>Bacillariophyta</taxon>
        <taxon>Coscinodiscophyceae</taxon>
        <taxon>Corethrophycidae</taxon>
        <taxon>Corethrales</taxon>
        <taxon>Corethraceae</taxon>
        <taxon>Corethron</taxon>
    </lineage>
</organism>
<name>A0A7S1FWT8_9STRA</name>
<evidence type="ECO:0000256" key="1">
    <source>
        <dbReference type="SAM" id="SignalP"/>
    </source>
</evidence>
<sequence>MAFPSFFLIAVIVGVSFVVAGEGFAIDIAANPPRAALTNIEKPGYFTSQLNLFNRNSGGGFGFGKKSPSNHPTESFNEHEAERIITLHGKSMKAGGLRLLLSLYMMGHQNTPAKGAWRADQAEDGSLNMYYLQDNTGALSIQLVETTISVDRRGTAPSLQYKLQESVLLHGLLDEVEGIVFDGDANDNDRLFTLPPPKDQIQKARDNLLAKPV</sequence>
<dbReference type="EMBL" id="HBFR01029777">
    <property type="protein sequence ID" value="CAD8894454.1"/>
    <property type="molecule type" value="Transcribed_RNA"/>
</dbReference>
<dbReference type="AlphaFoldDB" id="A0A7S1FWT8"/>
<feature type="chain" id="PRO_5030823181" evidence="1">
    <location>
        <begin position="21"/>
        <end position="213"/>
    </location>
</feature>
<reference evidence="2" key="1">
    <citation type="submission" date="2021-01" db="EMBL/GenBank/DDBJ databases">
        <authorList>
            <person name="Corre E."/>
            <person name="Pelletier E."/>
            <person name="Niang G."/>
            <person name="Scheremetjew M."/>
            <person name="Finn R."/>
            <person name="Kale V."/>
            <person name="Holt S."/>
            <person name="Cochrane G."/>
            <person name="Meng A."/>
            <person name="Brown T."/>
            <person name="Cohen L."/>
        </authorList>
    </citation>
    <scope>NUCLEOTIDE SEQUENCE</scope>
    <source>
        <strain evidence="2">308</strain>
    </source>
</reference>
<proteinExistence type="predicted"/>
<protein>
    <submittedName>
        <fullName evidence="2">Uncharacterized protein</fullName>
    </submittedName>
</protein>
<evidence type="ECO:0000313" key="2">
    <source>
        <dbReference type="EMBL" id="CAD8894454.1"/>
    </source>
</evidence>
<keyword evidence="1" id="KW-0732">Signal</keyword>
<accession>A0A7S1FWT8</accession>